<dbReference type="AlphaFoldDB" id="A0A915JM68"/>
<accession>A0A915JM68</accession>
<proteinExistence type="predicted"/>
<evidence type="ECO:0000313" key="2">
    <source>
        <dbReference type="WBParaSite" id="nRc.2.0.1.t27182-RA"/>
    </source>
</evidence>
<keyword evidence="1" id="KW-1185">Reference proteome</keyword>
<sequence>MNFEIKNCQEYNSFMNKNAQRRQFFCTKKSFPRMIKILIDDSKNLTVIRKIRQRNGHQT</sequence>
<dbReference type="WBParaSite" id="nRc.2.0.1.t27182-RA">
    <property type="protein sequence ID" value="nRc.2.0.1.t27182-RA"/>
    <property type="gene ID" value="nRc.2.0.1.g27182"/>
</dbReference>
<protein>
    <submittedName>
        <fullName evidence="2">Uncharacterized protein</fullName>
    </submittedName>
</protein>
<dbReference type="Proteomes" id="UP000887565">
    <property type="component" value="Unplaced"/>
</dbReference>
<reference evidence="2" key="1">
    <citation type="submission" date="2022-11" db="UniProtKB">
        <authorList>
            <consortium name="WormBaseParasite"/>
        </authorList>
    </citation>
    <scope>IDENTIFICATION</scope>
</reference>
<evidence type="ECO:0000313" key="1">
    <source>
        <dbReference type="Proteomes" id="UP000887565"/>
    </source>
</evidence>
<name>A0A915JM68_ROMCU</name>
<organism evidence="1 2">
    <name type="scientific">Romanomermis culicivorax</name>
    <name type="common">Nematode worm</name>
    <dbReference type="NCBI Taxonomy" id="13658"/>
    <lineage>
        <taxon>Eukaryota</taxon>
        <taxon>Metazoa</taxon>
        <taxon>Ecdysozoa</taxon>
        <taxon>Nematoda</taxon>
        <taxon>Enoplea</taxon>
        <taxon>Dorylaimia</taxon>
        <taxon>Mermithida</taxon>
        <taxon>Mermithoidea</taxon>
        <taxon>Mermithidae</taxon>
        <taxon>Romanomermis</taxon>
    </lineage>
</organism>